<gene>
    <name evidence="6" type="ORF">BSTOLATCC_MIC7797</name>
</gene>
<evidence type="ECO:0000313" key="7">
    <source>
        <dbReference type="Proteomes" id="UP001162131"/>
    </source>
</evidence>
<evidence type="ECO:0000259" key="5">
    <source>
        <dbReference type="SMART" id="SM00848"/>
    </source>
</evidence>
<keyword evidence="2" id="KW-0865">Zymogen</keyword>
<evidence type="ECO:0000256" key="3">
    <source>
        <dbReference type="ARBA" id="ARBA00023157"/>
    </source>
</evidence>
<evidence type="ECO:0000256" key="2">
    <source>
        <dbReference type="ARBA" id="ARBA00023145"/>
    </source>
</evidence>
<sequence>MESLYFSHKPETSSKKKVILGALALIAILGVVATLSANSSNSKNILLQQYEIEEQEFQGFIAKYSKVYESVEEFNARFKIFRDNIAYARIHNTLGKSYILGQTKFSDLTHEEFKALYTSSYTPREQRPTTDDSPLEVVYSKYDWRTQRAVTPVKDQGQCGSCWAFSTTGAVEGAWAIAKRSLISLSEQELVDCSSSYGNLGCNGGVMDYAFDFVIDNGLTTESNYPYTGSVGQCQTSLEAKVAAKISNYGYVSPNSSSTLMQAVAARPVSVLVQADQPAWQHYVSGIVSSDCGTGVNHAVLVVGYDMAAKPQYWIVKNSWGTNWGEQGYIRIAASNGNGVCGINMYASYPIV</sequence>
<keyword evidence="7" id="KW-1185">Reference proteome</keyword>
<name>A0AAU9IFX1_9CILI</name>
<dbReference type="SMART" id="SM00848">
    <property type="entry name" value="Inhibitor_I29"/>
    <property type="match status" value="1"/>
</dbReference>
<dbReference type="InterPro" id="IPR039417">
    <property type="entry name" value="Peptidase_C1A_papain-like"/>
</dbReference>
<dbReference type="InterPro" id="IPR013201">
    <property type="entry name" value="Prot_inhib_I29"/>
</dbReference>
<dbReference type="GO" id="GO:0008234">
    <property type="term" value="F:cysteine-type peptidase activity"/>
    <property type="evidence" value="ECO:0007669"/>
    <property type="project" value="InterPro"/>
</dbReference>
<dbReference type="CDD" id="cd02248">
    <property type="entry name" value="Peptidase_C1A"/>
    <property type="match status" value="1"/>
</dbReference>
<proteinExistence type="inferred from homology"/>
<protein>
    <recommendedName>
        <fullName evidence="8">Cysteine protease</fullName>
    </recommendedName>
</protein>
<feature type="domain" description="Cathepsin propeptide inhibitor" evidence="5">
    <location>
        <begin position="57"/>
        <end position="113"/>
    </location>
</feature>
<dbReference type="FunFam" id="3.90.70.10:FF:000039">
    <property type="entry name" value="Cysteine proteinase 2, putative"/>
    <property type="match status" value="1"/>
</dbReference>
<dbReference type="InterPro" id="IPR013128">
    <property type="entry name" value="Peptidase_C1A"/>
</dbReference>
<dbReference type="InterPro" id="IPR025661">
    <property type="entry name" value="Pept_asp_AS"/>
</dbReference>
<dbReference type="AlphaFoldDB" id="A0AAU9IFX1"/>
<feature type="domain" description="Peptidase C1A papain C-terminal" evidence="4">
    <location>
        <begin position="138"/>
        <end position="351"/>
    </location>
</feature>
<dbReference type="InterPro" id="IPR000668">
    <property type="entry name" value="Peptidase_C1A_C"/>
</dbReference>
<dbReference type="Gene3D" id="3.90.70.10">
    <property type="entry name" value="Cysteine proteinases"/>
    <property type="match status" value="1"/>
</dbReference>
<dbReference type="PROSITE" id="PS00139">
    <property type="entry name" value="THIOL_PROTEASE_CYS"/>
    <property type="match status" value="1"/>
</dbReference>
<organism evidence="6 7">
    <name type="scientific">Blepharisma stoltei</name>
    <dbReference type="NCBI Taxonomy" id="1481888"/>
    <lineage>
        <taxon>Eukaryota</taxon>
        <taxon>Sar</taxon>
        <taxon>Alveolata</taxon>
        <taxon>Ciliophora</taxon>
        <taxon>Postciliodesmatophora</taxon>
        <taxon>Heterotrichea</taxon>
        <taxon>Heterotrichida</taxon>
        <taxon>Blepharismidae</taxon>
        <taxon>Blepharisma</taxon>
    </lineage>
</organism>
<dbReference type="PRINTS" id="PR00705">
    <property type="entry name" value="PAPAIN"/>
</dbReference>
<keyword evidence="3" id="KW-1015">Disulfide bond</keyword>
<evidence type="ECO:0000259" key="4">
    <source>
        <dbReference type="SMART" id="SM00645"/>
    </source>
</evidence>
<evidence type="ECO:0008006" key="8">
    <source>
        <dbReference type="Google" id="ProtNLM"/>
    </source>
</evidence>
<dbReference type="PROSITE" id="PS00639">
    <property type="entry name" value="THIOL_PROTEASE_HIS"/>
    <property type="match status" value="1"/>
</dbReference>
<dbReference type="InterPro" id="IPR025660">
    <property type="entry name" value="Pept_his_AS"/>
</dbReference>
<evidence type="ECO:0000313" key="6">
    <source>
        <dbReference type="EMBL" id="CAG9313007.1"/>
    </source>
</evidence>
<dbReference type="GO" id="GO:0006508">
    <property type="term" value="P:proteolysis"/>
    <property type="evidence" value="ECO:0007669"/>
    <property type="project" value="InterPro"/>
</dbReference>
<dbReference type="Pfam" id="PF00112">
    <property type="entry name" value="Peptidase_C1"/>
    <property type="match status" value="1"/>
</dbReference>
<dbReference type="SUPFAM" id="SSF54001">
    <property type="entry name" value="Cysteine proteinases"/>
    <property type="match status" value="1"/>
</dbReference>
<reference evidence="6" key="1">
    <citation type="submission" date="2021-09" db="EMBL/GenBank/DDBJ databases">
        <authorList>
            <consortium name="AG Swart"/>
            <person name="Singh M."/>
            <person name="Singh A."/>
            <person name="Seah K."/>
            <person name="Emmerich C."/>
        </authorList>
    </citation>
    <scope>NUCLEOTIDE SEQUENCE</scope>
    <source>
        <strain evidence="6">ATCC30299</strain>
    </source>
</reference>
<comment type="caution">
    <text evidence="6">The sequence shown here is derived from an EMBL/GenBank/DDBJ whole genome shotgun (WGS) entry which is preliminary data.</text>
</comment>
<dbReference type="Pfam" id="PF08246">
    <property type="entry name" value="Inhibitor_I29"/>
    <property type="match status" value="1"/>
</dbReference>
<dbReference type="PROSITE" id="PS00640">
    <property type="entry name" value="THIOL_PROTEASE_ASN"/>
    <property type="match status" value="1"/>
</dbReference>
<dbReference type="Proteomes" id="UP001162131">
    <property type="component" value="Unassembled WGS sequence"/>
</dbReference>
<evidence type="ECO:0000256" key="1">
    <source>
        <dbReference type="ARBA" id="ARBA00008455"/>
    </source>
</evidence>
<dbReference type="EMBL" id="CAJZBQ010000009">
    <property type="protein sequence ID" value="CAG9313007.1"/>
    <property type="molecule type" value="Genomic_DNA"/>
</dbReference>
<dbReference type="SMART" id="SM00645">
    <property type="entry name" value="Pept_C1"/>
    <property type="match status" value="1"/>
</dbReference>
<dbReference type="PANTHER" id="PTHR12411">
    <property type="entry name" value="CYSTEINE PROTEASE FAMILY C1-RELATED"/>
    <property type="match status" value="1"/>
</dbReference>
<comment type="similarity">
    <text evidence="1">Belongs to the peptidase C1 family.</text>
</comment>
<accession>A0AAU9IFX1</accession>
<dbReference type="InterPro" id="IPR000169">
    <property type="entry name" value="Pept_cys_AS"/>
</dbReference>
<dbReference type="InterPro" id="IPR038765">
    <property type="entry name" value="Papain-like_cys_pep_sf"/>
</dbReference>